<accession>A0A8C5C7E0</accession>
<evidence type="ECO:0000256" key="8">
    <source>
        <dbReference type="ARBA" id="ARBA00041344"/>
    </source>
</evidence>
<organism evidence="10 11">
    <name type="scientific">Gadus morhua</name>
    <name type="common">Atlantic cod</name>
    <dbReference type="NCBI Taxonomy" id="8049"/>
    <lineage>
        <taxon>Eukaryota</taxon>
        <taxon>Metazoa</taxon>
        <taxon>Chordata</taxon>
        <taxon>Craniata</taxon>
        <taxon>Vertebrata</taxon>
        <taxon>Euteleostomi</taxon>
        <taxon>Actinopterygii</taxon>
        <taxon>Neopterygii</taxon>
        <taxon>Teleostei</taxon>
        <taxon>Neoteleostei</taxon>
        <taxon>Acanthomorphata</taxon>
        <taxon>Zeiogadaria</taxon>
        <taxon>Gadariae</taxon>
        <taxon>Gadiformes</taxon>
        <taxon>Gadoidei</taxon>
        <taxon>Gadidae</taxon>
        <taxon>Gadus</taxon>
    </lineage>
</organism>
<dbReference type="GO" id="GO:0016020">
    <property type="term" value="C:membrane"/>
    <property type="evidence" value="ECO:0007669"/>
    <property type="project" value="UniProtKB-SubCell"/>
</dbReference>
<comment type="similarity">
    <text evidence="2">Belongs to the Tim17/Tim22/Tim23 family.</text>
</comment>
<keyword evidence="5 9" id="KW-0472">Membrane</keyword>
<dbReference type="Proteomes" id="UP000694546">
    <property type="component" value="Chromosome 4"/>
</dbReference>
<feature type="transmembrane region" description="Helical" evidence="9">
    <location>
        <begin position="175"/>
        <end position="200"/>
    </location>
</feature>
<protein>
    <recommendedName>
        <fullName evidence="7">Complex I assembly factor TIMMDC1, mitochondrial</fullName>
    </recommendedName>
    <alternativeName>
        <fullName evidence="8">Translocase of inner mitochondrial membrane domain-containing protein 1</fullName>
    </alternativeName>
</protein>
<evidence type="ECO:0000256" key="7">
    <source>
        <dbReference type="ARBA" id="ARBA00040778"/>
    </source>
</evidence>
<dbReference type="GeneTree" id="ENSGT00390000013817"/>
<evidence type="ECO:0000313" key="10">
    <source>
        <dbReference type="Ensembl" id="ENSGMOP00000056842.1"/>
    </source>
</evidence>
<proteinExistence type="inferred from homology"/>
<comment type="function">
    <text evidence="6">Chaperone protein involved in the assembly of the mitochondrial NADH:ubiquinone oxidoreductase complex (complex I). Participates in constructing the membrane arm of complex I.</text>
</comment>
<evidence type="ECO:0000256" key="9">
    <source>
        <dbReference type="SAM" id="Phobius"/>
    </source>
</evidence>
<evidence type="ECO:0000313" key="11">
    <source>
        <dbReference type="Proteomes" id="UP000694546"/>
    </source>
</evidence>
<keyword evidence="11" id="KW-1185">Reference proteome</keyword>
<dbReference type="Ensembl" id="ENSGMOT00000028726.1">
    <property type="protein sequence ID" value="ENSGMOP00000056842.1"/>
    <property type="gene ID" value="ENSGMOG00000034277.1"/>
</dbReference>
<evidence type="ECO:0000256" key="2">
    <source>
        <dbReference type="ARBA" id="ARBA00008444"/>
    </source>
</evidence>
<evidence type="ECO:0000256" key="5">
    <source>
        <dbReference type="ARBA" id="ARBA00023136"/>
    </source>
</evidence>
<evidence type="ECO:0000256" key="3">
    <source>
        <dbReference type="ARBA" id="ARBA00022692"/>
    </source>
</evidence>
<dbReference type="AlphaFoldDB" id="A0A8C5C7E0"/>
<reference evidence="10" key="2">
    <citation type="submission" date="2025-09" db="UniProtKB">
        <authorList>
            <consortium name="Ensembl"/>
        </authorList>
    </citation>
    <scope>IDENTIFICATION</scope>
</reference>
<name>A0A8C5C7E0_GADMO</name>
<dbReference type="PANTHER" id="PTHR13002:SF1">
    <property type="entry name" value="COMPLEX I ASSEMBLY FACTOR TIMMDC1, MITOCHONDRIAL"/>
    <property type="match status" value="1"/>
</dbReference>
<keyword evidence="3 9" id="KW-0812">Transmembrane</keyword>
<comment type="subcellular location">
    <subcellularLocation>
        <location evidence="1">Membrane</location>
        <topology evidence="1">Multi-pass membrane protein</topology>
    </subcellularLocation>
</comment>
<evidence type="ECO:0000256" key="4">
    <source>
        <dbReference type="ARBA" id="ARBA00022989"/>
    </source>
</evidence>
<dbReference type="GO" id="GO:0005739">
    <property type="term" value="C:mitochondrion"/>
    <property type="evidence" value="ECO:0007669"/>
    <property type="project" value="TreeGrafter"/>
</dbReference>
<evidence type="ECO:0000256" key="1">
    <source>
        <dbReference type="ARBA" id="ARBA00004141"/>
    </source>
</evidence>
<reference evidence="10" key="1">
    <citation type="submission" date="2025-08" db="UniProtKB">
        <authorList>
            <consortium name="Ensembl"/>
        </authorList>
    </citation>
    <scope>IDENTIFICATION</scope>
</reference>
<dbReference type="InterPro" id="IPR055299">
    <property type="entry name" value="TIMMDC1"/>
</dbReference>
<keyword evidence="4 9" id="KW-1133">Transmembrane helix</keyword>
<evidence type="ECO:0000256" key="6">
    <source>
        <dbReference type="ARBA" id="ARBA00037236"/>
    </source>
</evidence>
<dbReference type="GO" id="GO:0032981">
    <property type="term" value="P:mitochondrial respiratory chain complex I assembly"/>
    <property type="evidence" value="ECO:0007669"/>
    <property type="project" value="InterPro"/>
</dbReference>
<sequence>MGSSGPPTTPPFAGSCATAGGGAGGWPPSSRCSSELRRAPAPCGPGVTVATGAPWSCRATTAVKSDRLPCLVLCPSLPLFLFLCPCLCVCLSVCLSVSLSVRPSLPPPLSVPLPLCLTVCPSVSLPLCLSVCPSVCSSVSTGLSVYRDKDALSHYGAAGAVTGGLFRLNLGLRGLLAGTLIGAFLGLPAGALVVSMQTVAGETTRDRVRRERSELYQLKLQEWSARLQLTDELIGDLSVNTNENRDLQRITELLEIPRNEGAVGDTEGP</sequence>
<dbReference type="PANTHER" id="PTHR13002">
    <property type="entry name" value="C3ORF1 PROTEIN-RELATED"/>
    <property type="match status" value="1"/>
</dbReference>